<dbReference type="Pfam" id="PF03466">
    <property type="entry name" value="LysR_substrate"/>
    <property type="match status" value="1"/>
</dbReference>
<evidence type="ECO:0000256" key="4">
    <source>
        <dbReference type="ARBA" id="ARBA00023163"/>
    </source>
</evidence>
<dbReference type="Gene3D" id="1.10.10.10">
    <property type="entry name" value="Winged helix-like DNA-binding domain superfamily/Winged helix DNA-binding domain"/>
    <property type="match status" value="1"/>
</dbReference>
<dbReference type="KEGG" id="pmaw:MACH26_29980"/>
<dbReference type="InterPro" id="IPR036390">
    <property type="entry name" value="WH_DNA-bd_sf"/>
</dbReference>
<dbReference type="Pfam" id="PF00126">
    <property type="entry name" value="HTH_1"/>
    <property type="match status" value="1"/>
</dbReference>
<proteinExistence type="inferred from homology"/>
<keyword evidence="3" id="KW-0238">DNA-binding</keyword>
<gene>
    <name evidence="6" type="ORF">MACH26_29980</name>
</gene>
<keyword evidence="7" id="KW-1185">Reference proteome</keyword>
<dbReference type="GO" id="GO:0000976">
    <property type="term" value="F:transcription cis-regulatory region binding"/>
    <property type="evidence" value="ECO:0007669"/>
    <property type="project" value="TreeGrafter"/>
</dbReference>
<evidence type="ECO:0000256" key="2">
    <source>
        <dbReference type="ARBA" id="ARBA00023015"/>
    </source>
</evidence>
<sequence>MVSIMLNRLQESDIKLLRVFFAVASCNGFTAAEPVLRMQRPNISAAIKKLEERLDLILCQRGRGGFQLTKEGEIVYQETKRIFSAFDNFVFNLKSLHDDYSGHITLVVQSSLSSGVMAAVAKAVQSTMKKFDDIHVNIQTRQYQEIEHVALSGECHLVLSCYDLVKPESVNFNEINTSVTGKLYCAKSHILSKVDSLKEVALEDFPAVGMSGLSSGNYVRDGQRLSVKIWSDCWESCRSAIMTGEYIGLLPDYLVTPEMQEFIVPVAQEQFQFEHQLYVLNGKNVRLNPVLKHCIKELTWFIEQSGQGVQSRPKPSLAAVS</sequence>
<dbReference type="SUPFAM" id="SSF46785">
    <property type="entry name" value="Winged helix' DNA-binding domain"/>
    <property type="match status" value="1"/>
</dbReference>
<dbReference type="SUPFAM" id="SSF53850">
    <property type="entry name" value="Periplasmic binding protein-like II"/>
    <property type="match status" value="1"/>
</dbReference>
<keyword evidence="4" id="KW-0804">Transcription</keyword>
<dbReference type="InterPro" id="IPR005119">
    <property type="entry name" value="LysR_subst-bd"/>
</dbReference>
<dbReference type="InterPro" id="IPR000847">
    <property type="entry name" value="LysR_HTH_N"/>
</dbReference>
<dbReference type="GO" id="GO:0003700">
    <property type="term" value="F:DNA-binding transcription factor activity"/>
    <property type="evidence" value="ECO:0007669"/>
    <property type="project" value="InterPro"/>
</dbReference>
<protein>
    <submittedName>
        <fullName evidence="6">LysR family transcriptional regulator</fullName>
    </submittedName>
</protein>
<organism evidence="6 7">
    <name type="scientific">Planctobacterium marinum</name>
    <dbReference type="NCBI Taxonomy" id="1631968"/>
    <lineage>
        <taxon>Bacteria</taxon>
        <taxon>Pseudomonadati</taxon>
        <taxon>Pseudomonadota</taxon>
        <taxon>Gammaproteobacteria</taxon>
        <taxon>Alteromonadales</taxon>
        <taxon>Alteromonadaceae</taxon>
        <taxon>Planctobacterium</taxon>
    </lineage>
</organism>
<dbReference type="PROSITE" id="PS50931">
    <property type="entry name" value="HTH_LYSR"/>
    <property type="match status" value="1"/>
</dbReference>
<evidence type="ECO:0000313" key="7">
    <source>
        <dbReference type="Proteomes" id="UP001333710"/>
    </source>
</evidence>
<name>A0AA48HPV5_9ALTE</name>
<dbReference type="PANTHER" id="PTHR30126:SF98">
    <property type="entry name" value="HTH-TYPE TRANSCRIPTIONAL ACTIVATOR BAUR"/>
    <property type="match status" value="1"/>
</dbReference>
<evidence type="ECO:0000313" key="6">
    <source>
        <dbReference type="EMBL" id="BDX07477.1"/>
    </source>
</evidence>
<dbReference type="InterPro" id="IPR036388">
    <property type="entry name" value="WH-like_DNA-bd_sf"/>
</dbReference>
<evidence type="ECO:0000256" key="1">
    <source>
        <dbReference type="ARBA" id="ARBA00009437"/>
    </source>
</evidence>
<comment type="similarity">
    <text evidence="1">Belongs to the LysR transcriptional regulatory family.</text>
</comment>
<feature type="domain" description="HTH lysR-type" evidence="5">
    <location>
        <begin position="13"/>
        <end position="69"/>
    </location>
</feature>
<dbReference type="AlphaFoldDB" id="A0AA48HPV5"/>
<dbReference type="PANTHER" id="PTHR30126">
    <property type="entry name" value="HTH-TYPE TRANSCRIPTIONAL REGULATOR"/>
    <property type="match status" value="1"/>
</dbReference>
<keyword evidence="2" id="KW-0805">Transcription regulation</keyword>
<accession>A0AA48HPV5</accession>
<reference evidence="6" key="1">
    <citation type="submission" date="2023-01" db="EMBL/GenBank/DDBJ databases">
        <title>Complete genome sequence of Planctobacterium marinum strain Dej080120_11.</title>
        <authorList>
            <person name="Ueki S."/>
            <person name="Maruyama F."/>
        </authorList>
    </citation>
    <scope>NUCLEOTIDE SEQUENCE</scope>
    <source>
        <strain evidence="6">Dej080120_11</strain>
    </source>
</reference>
<evidence type="ECO:0000256" key="3">
    <source>
        <dbReference type="ARBA" id="ARBA00023125"/>
    </source>
</evidence>
<evidence type="ECO:0000259" key="5">
    <source>
        <dbReference type="PROSITE" id="PS50931"/>
    </source>
</evidence>
<dbReference type="Proteomes" id="UP001333710">
    <property type="component" value="Chromosome"/>
</dbReference>
<dbReference type="EMBL" id="AP027272">
    <property type="protein sequence ID" value="BDX07477.1"/>
    <property type="molecule type" value="Genomic_DNA"/>
</dbReference>